<dbReference type="Gene3D" id="3.40.50.300">
    <property type="entry name" value="P-loop containing nucleotide triphosphate hydrolases"/>
    <property type="match status" value="1"/>
</dbReference>
<dbReference type="GO" id="GO:0005524">
    <property type="term" value="F:ATP binding"/>
    <property type="evidence" value="ECO:0007669"/>
    <property type="project" value="UniProtKB-KW"/>
</dbReference>
<dbReference type="InterPro" id="IPR051120">
    <property type="entry name" value="ABC_AA/LPS_Transport"/>
</dbReference>
<dbReference type="SUPFAM" id="SSF52540">
    <property type="entry name" value="P-loop containing nucleoside triphosphate hydrolases"/>
    <property type="match status" value="1"/>
</dbReference>
<accession>A0ABV7TGT2</accession>
<gene>
    <name evidence="5" type="ORF">ACFORG_13675</name>
</gene>
<dbReference type="PANTHER" id="PTHR45772:SF8">
    <property type="entry name" value="HIGH-AFFINITY BRANCHED-CHAIN AMINO ACID TRANSPORT ATP-BINDING PROTEIN"/>
    <property type="match status" value="1"/>
</dbReference>
<dbReference type="PANTHER" id="PTHR45772">
    <property type="entry name" value="CONSERVED COMPONENT OF ABC TRANSPORTER FOR NATURAL AMINO ACIDS-RELATED"/>
    <property type="match status" value="1"/>
</dbReference>
<keyword evidence="6" id="KW-1185">Reference proteome</keyword>
<keyword evidence="2" id="KW-0547">Nucleotide-binding</keyword>
<dbReference type="EMBL" id="JBHRXI010000015">
    <property type="protein sequence ID" value="MFC3614817.1"/>
    <property type="molecule type" value="Genomic_DNA"/>
</dbReference>
<evidence type="ECO:0000256" key="1">
    <source>
        <dbReference type="ARBA" id="ARBA00022448"/>
    </source>
</evidence>
<dbReference type="InterPro" id="IPR027417">
    <property type="entry name" value="P-loop_NTPase"/>
</dbReference>
<organism evidence="5 6">
    <name type="scientific">Lutimaribacter marinistellae</name>
    <dbReference type="NCBI Taxonomy" id="1820329"/>
    <lineage>
        <taxon>Bacteria</taxon>
        <taxon>Pseudomonadati</taxon>
        <taxon>Pseudomonadota</taxon>
        <taxon>Alphaproteobacteria</taxon>
        <taxon>Rhodobacterales</taxon>
        <taxon>Roseobacteraceae</taxon>
        <taxon>Lutimaribacter</taxon>
    </lineage>
</organism>
<dbReference type="InterPro" id="IPR003439">
    <property type="entry name" value="ABC_transporter-like_ATP-bd"/>
</dbReference>
<dbReference type="PROSITE" id="PS50893">
    <property type="entry name" value="ABC_TRANSPORTER_2"/>
    <property type="match status" value="1"/>
</dbReference>
<comment type="caution">
    <text evidence="5">The sequence shown here is derived from an EMBL/GenBank/DDBJ whole genome shotgun (WGS) entry which is preliminary data.</text>
</comment>
<sequence length="244" mass="27222">MSRRRDRREVIVETRGLSMHFGGVRAVDQVDFTLYDKELRCLIGPNGAGKSTFFKCLTGQLLPTAGEITIRGDTTTGYEPHEVAGLGVGIKTQVPNVFDGLSVSENIWLSARRWHGARRATALTADTIERLRLGDIRRDVVGRLAHGQRQWVELGMVIAAEPWLVLLDEPAAGMTHEETARTAELIREINESAALIVVEHDMQFIRMISQQVTLFHEGQILMEDTMEAISADKRAREVYLGSQA</sequence>
<name>A0ABV7TGT2_9RHOB</name>
<keyword evidence="3 5" id="KW-0067">ATP-binding</keyword>
<evidence type="ECO:0000313" key="5">
    <source>
        <dbReference type="EMBL" id="MFC3614817.1"/>
    </source>
</evidence>
<feature type="domain" description="ABC transporter" evidence="4">
    <location>
        <begin position="12"/>
        <end position="242"/>
    </location>
</feature>
<keyword evidence="1" id="KW-0813">Transport</keyword>
<evidence type="ECO:0000256" key="3">
    <source>
        <dbReference type="ARBA" id="ARBA00022840"/>
    </source>
</evidence>
<dbReference type="RefSeq" id="WP_386736096.1">
    <property type="nucleotide sequence ID" value="NZ_JBHRXI010000015.1"/>
</dbReference>
<dbReference type="Pfam" id="PF00005">
    <property type="entry name" value="ABC_tran"/>
    <property type="match status" value="1"/>
</dbReference>
<evidence type="ECO:0000313" key="6">
    <source>
        <dbReference type="Proteomes" id="UP001595629"/>
    </source>
</evidence>
<proteinExistence type="predicted"/>
<reference evidence="6" key="1">
    <citation type="journal article" date="2019" name="Int. J. Syst. Evol. Microbiol.">
        <title>The Global Catalogue of Microorganisms (GCM) 10K type strain sequencing project: providing services to taxonomists for standard genome sequencing and annotation.</title>
        <authorList>
            <consortium name="The Broad Institute Genomics Platform"/>
            <consortium name="The Broad Institute Genome Sequencing Center for Infectious Disease"/>
            <person name="Wu L."/>
            <person name="Ma J."/>
        </authorList>
    </citation>
    <scope>NUCLEOTIDE SEQUENCE [LARGE SCALE GENOMIC DNA]</scope>
    <source>
        <strain evidence="6">KCTC 42911</strain>
    </source>
</reference>
<evidence type="ECO:0000256" key="2">
    <source>
        <dbReference type="ARBA" id="ARBA00022741"/>
    </source>
</evidence>
<dbReference type="Proteomes" id="UP001595629">
    <property type="component" value="Unassembled WGS sequence"/>
</dbReference>
<protein>
    <submittedName>
        <fullName evidence="5">ATP-binding cassette domain-containing protein</fullName>
    </submittedName>
</protein>
<evidence type="ECO:0000259" key="4">
    <source>
        <dbReference type="PROSITE" id="PS50893"/>
    </source>
</evidence>